<evidence type="ECO:0000256" key="1">
    <source>
        <dbReference type="SAM" id="SignalP"/>
    </source>
</evidence>
<evidence type="ECO:0008006" key="4">
    <source>
        <dbReference type="Google" id="ProtNLM"/>
    </source>
</evidence>
<reference evidence="3" key="1">
    <citation type="submission" date="2018-01" db="EMBL/GenBank/DDBJ databases">
        <authorList>
            <person name="Alioto T."/>
            <person name="Alioto T."/>
        </authorList>
    </citation>
    <scope>NUCLEOTIDE SEQUENCE [LARGE SCALE GENOMIC DNA]</scope>
</reference>
<accession>A0A3B0K9Z9</accession>
<dbReference type="AlphaFoldDB" id="A0A3B0K9Z9"/>
<organism evidence="2 3">
    <name type="scientific">Drosophila guanche</name>
    <name type="common">Fruit fly</name>
    <dbReference type="NCBI Taxonomy" id="7266"/>
    <lineage>
        <taxon>Eukaryota</taxon>
        <taxon>Metazoa</taxon>
        <taxon>Ecdysozoa</taxon>
        <taxon>Arthropoda</taxon>
        <taxon>Hexapoda</taxon>
        <taxon>Insecta</taxon>
        <taxon>Pterygota</taxon>
        <taxon>Neoptera</taxon>
        <taxon>Endopterygota</taxon>
        <taxon>Diptera</taxon>
        <taxon>Brachycera</taxon>
        <taxon>Muscomorpha</taxon>
        <taxon>Ephydroidea</taxon>
        <taxon>Drosophilidae</taxon>
        <taxon>Drosophila</taxon>
        <taxon>Sophophora</taxon>
    </lineage>
</organism>
<name>A0A3B0K9Z9_DROGU</name>
<protein>
    <recommendedName>
        <fullName evidence="4">Neuropeptide-like protein 31</fullName>
    </recommendedName>
</protein>
<evidence type="ECO:0000313" key="3">
    <source>
        <dbReference type="Proteomes" id="UP000268350"/>
    </source>
</evidence>
<sequence length="88" mass="9588">MTKLLAVLSVLAVLATFILAGPVERKPPMPASDLSTADSVGYGYYAVPFPGYYNGYGGYGGGYKYGGYHGYRSYGRTYYSPQMYPVWG</sequence>
<feature type="signal peptide" evidence="1">
    <location>
        <begin position="1"/>
        <end position="20"/>
    </location>
</feature>
<dbReference type="Proteomes" id="UP000268350">
    <property type="component" value="Unassembled WGS sequence"/>
</dbReference>
<dbReference type="EMBL" id="OUUW01000006">
    <property type="protein sequence ID" value="SPP82476.1"/>
    <property type="molecule type" value="Genomic_DNA"/>
</dbReference>
<feature type="chain" id="PRO_5017442252" description="Neuropeptide-like protein 31" evidence="1">
    <location>
        <begin position="21"/>
        <end position="88"/>
    </location>
</feature>
<proteinExistence type="predicted"/>
<keyword evidence="3" id="KW-1185">Reference proteome</keyword>
<dbReference type="OMA" id="PPIYPVW"/>
<keyword evidence="1" id="KW-0732">Signal</keyword>
<evidence type="ECO:0000313" key="2">
    <source>
        <dbReference type="EMBL" id="SPP82476.1"/>
    </source>
</evidence>
<gene>
    <name evidence="2" type="ORF">DGUA_6G014359</name>
</gene>